<dbReference type="InterPro" id="IPR036388">
    <property type="entry name" value="WH-like_DNA-bd_sf"/>
</dbReference>
<proteinExistence type="inferred from homology"/>
<evidence type="ECO:0000256" key="1">
    <source>
        <dbReference type="ARBA" id="ARBA00009437"/>
    </source>
</evidence>
<dbReference type="InterPro" id="IPR005119">
    <property type="entry name" value="LysR_subst-bd"/>
</dbReference>
<dbReference type="PANTHER" id="PTHR30579">
    <property type="entry name" value="TRANSCRIPTIONAL REGULATOR"/>
    <property type="match status" value="1"/>
</dbReference>
<dbReference type="NCBIfam" id="NF009888">
    <property type="entry name" value="PRK13348.1"/>
    <property type="match status" value="1"/>
</dbReference>
<organism evidence="6 7">
    <name type="scientific">Neisseria shayeganii 871</name>
    <dbReference type="NCBI Taxonomy" id="1032488"/>
    <lineage>
        <taxon>Bacteria</taxon>
        <taxon>Pseudomonadati</taxon>
        <taxon>Pseudomonadota</taxon>
        <taxon>Betaproteobacteria</taxon>
        <taxon>Neisseriales</taxon>
        <taxon>Neisseriaceae</taxon>
        <taxon>Neisseria</taxon>
    </lineage>
</organism>
<keyword evidence="2" id="KW-0805">Transcription regulation</keyword>
<dbReference type="EMBL" id="AGAY01000035">
    <property type="protein sequence ID" value="EGY52779.1"/>
    <property type="molecule type" value="Genomic_DNA"/>
</dbReference>
<reference evidence="6 7" key="1">
    <citation type="submission" date="2011-05" db="EMBL/GenBank/DDBJ databases">
        <authorList>
            <person name="Muzny D."/>
            <person name="Qin X."/>
            <person name="Deng J."/>
            <person name="Jiang H."/>
            <person name="Liu Y."/>
            <person name="Qu J."/>
            <person name="Song X.-Z."/>
            <person name="Zhang L."/>
            <person name="Thornton R."/>
            <person name="Coyle M."/>
            <person name="Francisco L."/>
            <person name="Jackson L."/>
            <person name="Javaid M."/>
            <person name="Korchina V."/>
            <person name="Kovar C."/>
            <person name="Mata R."/>
            <person name="Mathew T."/>
            <person name="Ngo R."/>
            <person name="Nguyen L."/>
            <person name="Nguyen N."/>
            <person name="Okwuonu G."/>
            <person name="Ongeri F."/>
            <person name="Pham C."/>
            <person name="Simmons D."/>
            <person name="Wilczek-Boney K."/>
            <person name="Hale W."/>
            <person name="Jakkamsetti A."/>
            <person name="Pham P."/>
            <person name="Ruth R."/>
            <person name="San Lucas F."/>
            <person name="Warren J."/>
            <person name="Zhang J."/>
            <person name="Zhao Z."/>
            <person name="Zhou C."/>
            <person name="Zhu D."/>
            <person name="Lee S."/>
            <person name="Bess C."/>
            <person name="Blankenburg K."/>
            <person name="Forbes L."/>
            <person name="Fu Q."/>
            <person name="Gubbala S."/>
            <person name="Hirani K."/>
            <person name="Jayaseelan J.C."/>
            <person name="Lara F."/>
            <person name="Munidasa M."/>
            <person name="Palculict T."/>
            <person name="Patil S."/>
            <person name="Pu L.-L."/>
            <person name="Saada N."/>
            <person name="Tang L."/>
            <person name="Weissenberger G."/>
            <person name="Zhu Y."/>
            <person name="Hemphill L."/>
            <person name="Shang Y."/>
            <person name="Youmans B."/>
            <person name="Ayvaz T."/>
            <person name="Ross M."/>
            <person name="Santibanez J."/>
            <person name="Aqrawi P."/>
            <person name="Gross S."/>
            <person name="Joshi V."/>
            <person name="Fowler G."/>
            <person name="Nazareth L."/>
            <person name="Reid J."/>
            <person name="Worley K."/>
            <person name="Petrosino J."/>
            <person name="Highlander S."/>
            <person name="Gibbs R."/>
        </authorList>
    </citation>
    <scope>NUCLEOTIDE SEQUENCE [LARGE SCALE GENOMIC DNA]</scope>
    <source>
        <strain evidence="6 7">871</strain>
    </source>
</reference>
<dbReference type="Gene3D" id="3.40.190.290">
    <property type="match status" value="1"/>
</dbReference>
<comment type="caution">
    <text evidence="6">The sequence shown here is derived from an EMBL/GenBank/DDBJ whole genome shotgun (WGS) entry which is preliminary data.</text>
</comment>
<dbReference type="NCBIfam" id="NF002964">
    <property type="entry name" value="PRK03635.1"/>
    <property type="match status" value="1"/>
</dbReference>
<dbReference type="Proteomes" id="UP000003019">
    <property type="component" value="Unassembled WGS sequence"/>
</dbReference>
<dbReference type="InterPro" id="IPR000847">
    <property type="entry name" value="LysR_HTH_N"/>
</dbReference>
<protein>
    <submittedName>
        <fullName evidence="6">LysR family transcriptional regulator</fullName>
    </submittedName>
</protein>
<dbReference type="Pfam" id="PF00126">
    <property type="entry name" value="HTH_1"/>
    <property type="match status" value="1"/>
</dbReference>
<keyword evidence="3" id="KW-0238">DNA-binding</keyword>
<dbReference type="AlphaFoldDB" id="G4CHC1"/>
<evidence type="ECO:0000256" key="2">
    <source>
        <dbReference type="ARBA" id="ARBA00023015"/>
    </source>
</evidence>
<accession>G4CHC1</accession>
<dbReference type="SUPFAM" id="SSF46785">
    <property type="entry name" value="Winged helix' DNA-binding domain"/>
    <property type="match status" value="1"/>
</dbReference>
<dbReference type="SUPFAM" id="SSF53850">
    <property type="entry name" value="Periplasmic binding protein-like II"/>
    <property type="match status" value="1"/>
</dbReference>
<gene>
    <name evidence="6" type="primary">iciA</name>
    <name evidence="6" type="ORF">HMPREF9371_1010</name>
</gene>
<name>G4CHC1_9NEIS</name>
<dbReference type="Gene3D" id="1.10.10.10">
    <property type="entry name" value="Winged helix-like DNA-binding domain superfamily/Winged helix DNA-binding domain"/>
    <property type="match status" value="1"/>
</dbReference>
<evidence type="ECO:0000313" key="7">
    <source>
        <dbReference type="Proteomes" id="UP000003019"/>
    </source>
</evidence>
<keyword evidence="4" id="KW-0804">Transcription</keyword>
<evidence type="ECO:0000256" key="4">
    <source>
        <dbReference type="ARBA" id="ARBA00023163"/>
    </source>
</evidence>
<dbReference type="PATRIC" id="fig|1032488.3.peg.946"/>
<dbReference type="STRING" id="1032488.HMPREF9371_1010"/>
<dbReference type="Pfam" id="PF03466">
    <property type="entry name" value="LysR_substrate"/>
    <property type="match status" value="1"/>
</dbReference>
<sequence length="319" mass="35654">MVSIMLTDPKLAAAFLQVLASGSFEQAAAELHLSPSAVSQRIRRLEAQTGCLLLTRRPPLRATPAGRKLVGYLRRADMLAQEMQRELAAEPQPFVLRLAVNYDILDTWLMPVLAQLKHRHRLLYRLHADDQNHTLDLLTEGEVHAALSSRSEAQRAGEVHYLGAQRYRLLAAAETAAQWFAEGVDRSSLRRAPLLVFNRKDRLQHDFLQTHFGIRADHCQQHTVPSNNAFYQALRLGFGYGMIPDCQSRDDLAASLLCDLAPGRFADVPVYWHGWQVSPPLMQRVREDFARMAAAYLDGAARGDGQYSGESGIGFAVQS</sequence>
<dbReference type="InterPro" id="IPR017685">
    <property type="entry name" value="ArgP"/>
</dbReference>
<dbReference type="NCBIfam" id="TIGR03298">
    <property type="entry name" value="argP"/>
    <property type="match status" value="1"/>
</dbReference>
<dbReference type="HOGENOM" id="CLU_063829_0_0_4"/>
<dbReference type="GO" id="GO:0003700">
    <property type="term" value="F:DNA-binding transcription factor activity"/>
    <property type="evidence" value="ECO:0007669"/>
    <property type="project" value="InterPro"/>
</dbReference>
<dbReference type="PANTHER" id="PTHR30579:SF2">
    <property type="entry name" value="HTH-TYPE TRANSCRIPTIONAL REGULATOR ARGP"/>
    <property type="match status" value="1"/>
</dbReference>
<evidence type="ECO:0000259" key="5">
    <source>
        <dbReference type="PROSITE" id="PS50931"/>
    </source>
</evidence>
<feature type="domain" description="HTH lysR-type" evidence="5">
    <location>
        <begin position="7"/>
        <end position="63"/>
    </location>
</feature>
<dbReference type="InterPro" id="IPR050176">
    <property type="entry name" value="LTTR"/>
</dbReference>
<evidence type="ECO:0000313" key="6">
    <source>
        <dbReference type="EMBL" id="EGY52779.1"/>
    </source>
</evidence>
<evidence type="ECO:0000256" key="3">
    <source>
        <dbReference type="ARBA" id="ARBA00023125"/>
    </source>
</evidence>
<keyword evidence="7" id="KW-1185">Reference proteome</keyword>
<dbReference type="PRINTS" id="PR00039">
    <property type="entry name" value="HTHLYSR"/>
</dbReference>
<dbReference type="InterPro" id="IPR036390">
    <property type="entry name" value="WH_DNA-bd_sf"/>
</dbReference>
<comment type="similarity">
    <text evidence="1">Belongs to the LysR transcriptional regulatory family.</text>
</comment>
<dbReference type="PROSITE" id="PS50931">
    <property type="entry name" value="HTH_LYSR"/>
    <property type="match status" value="1"/>
</dbReference>
<dbReference type="GO" id="GO:0003677">
    <property type="term" value="F:DNA binding"/>
    <property type="evidence" value="ECO:0007669"/>
    <property type="project" value="UniProtKB-KW"/>
</dbReference>